<keyword evidence="2" id="KW-1133">Transmembrane helix</keyword>
<protein>
    <submittedName>
        <fullName evidence="3">Uncharacterized protein</fullName>
    </submittedName>
</protein>
<feature type="region of interest" description="Disordered" evidence="1">
    <location>
        <begin position="16"/>
        <end position="50"/>
    </location>
</feature>
<name>A0A212C4R1_CEREH</name>
<dbReference type="EMBL" id="MKHE01000030">
    <property type="protein sequence ID" value="OWK00892.1"/>
    <property type="molecule type" value="Genomic_DNA"/>
</dbReference>
<dbReference type="AlphaFoldDB" id="A0A212C4R1"/>
<gene>
    <name evidence="3" type="ORF">Celaphus_00016762</name>
</gene>
<feature type="non-terminal residue" evidence="3">
    <location>
        <position position="1"/>
    </location>
</feature>
<dbReference type="Proteomes" id="UP000242450">
    <property type="component" value="Chromosome 30"/>
</dbReference>
<sequence length="93" mass="10336">GKTVKRGTYFEFLKSRGNKQSETSPVPGTPTLISESLGQSLQSPRPSLKDVAPEYQDDQLKGKVDFKTYANYFTAGAHWSVIIFLILVNIEAQ</sequence>
<accession>A0A212C4R1</accession>
<feature type="compositionally biased region" description="Polar residues" evidence="1">
    <location>
        <begin position="18"/>
        <end position="45"/>
    </location>
</feature>
<keyword evidence="4" id="KW-1185">Reference proteome</keyword>
<dbReference type="OrthoDB" id="6500128at2759"/>
<reference evidence="3 4" key="1">
    <citation type="journal article" date="2018" name="Mol. Genet. Genomics">
        <title>The red deer Cervus elaphus genome CerEla1.0: sequencing, annotating, genes, and chromosomes.</title>
        <authorList>
            <person name="Bana N.A."/>
            <person name="Nyiri A."/>
            <person name="Nagy J."/>
            <person name="Frank K."/>
            <person name="Nagy T."/>
            <person name="Steger V."/>
            <person name="Schiller M."/>
            <person name="Lakatos P."/>
            <person name="Sugar L."/>
            <person name="Horn P."/>
            <person name="Barta E."/>
            <person name="Orosz L."/>
        </authorList>
    </citation>
    <scope>NUCLEOTIDE SEQUENCE [LARGE SCALE GENOMIC DNA]</scope>
    <source>
        <strain evidence="3">Hungarian</strain>
    </source>
</reference>
<evidence type="ECO:0000256" key="2">
    <source>
        <dbReference type="SAM" id="Phobius"/>
    </source>
</evidence>
<evidence type="ECO:0000313" key="3">
    <source>
        <dbReference type="EMBL" id="OWK00892.1"/>
    </source>
</evidence>
<feature type="transmembrane region" description="Helical" evidence="2">
    <location>
        <begin position="69"/>
        <end position="90"/>
    </location>
</feature>
<proteinExistence type="predicted"/>
<organism evidence="3 4">
    <name type="scientific">Cervus elaphus hippelaphus</name>
    <name type="common">European red deer</name>
    <dbReference type="NCBI Taxonomy" id="46360"/>
    <lineage>
        <taxon>Eukaryota</taxon>
        <taxon>Metazoa</taxon>
        <taxon>Chordata</taxon>
        <taxon>Craniata</taxon>
        <taxon>Vertebrata</taxon>
        <taxon>Euteleostomi</taxon>
        <taxon>Mammalia</taxon>
        <taxon>Eutheria</taxon>
        <taxon>Laurasiatheria</taxon>
        <taxon>Artiodactyla</taxon>
        <taxon>Ruminantia</taxon>
        <taxon>Pecora</taxon>
        <taxon>Cervidae</taxon>
        <taxon>Cervinae</taxon>
        <taxon>Cervus</taxon>
    </lineage>
</organism>
<keyword evidence="2" id="KW-0472">Membrane</keyword>
<keyword evidence="2" id="KW-0812">Transmembrane</keyword>
<evidence type="ECO:0000256" key="1">
    <source>
        <dbReference type="SAM" id="MobiDB-lite"/>
    </source>
</evidence>
<comment type="caution">
    <text evidence="3">The sequence shown here is derived from an EMBL/GenBank/DDBJ whole genome shotgun (WGS) entry which is preliminary data.</text>
</comment>
<feature type="non-terminal residue" evidence="3">
    <location>
        <position position="93"/>
    </location>
</feature>
<evidence type="ECO:0000313" key="4">
    <source>
        <dbReference type="Proteomes" id="UP000242450"/>
    </source>
</evidence>